<name>A0A0A8HRA4_STAHY</name>
<evidence type="ECO:0000256" key="1">
    <source>
        <dbReference type="ARBA" id="ARBA00004651"/>
    </source>
</evidence>
<comment type="similarity">
    <text evidence="2">Belongs to the major facilitator superfamily. TCR/Tet family.</text>
</comment>
<dbReference type="SUPFAM" id="SSF103473">
    <property type="entry name" value="MFS general substrate transporter"/>
    <property type="match status" value="1"/>
</dbReference>
<accession>A0A0A8HRA4</accession>
<sequence length="491" mass="55537">MKILWSKRTRMIEIALLSFLTIIGIGSQFYLNLAYSLNQGLYHYALGIHSNLLIIPAIMGNFAFALGVPLGHFLAHKLGFKKNFMLFSFIFLLGSILGFFSIGIISLSISKVIQGLSTGILFFTMLPKSFHVFPKRFKNVFLFMIIVGLFGANALGGLTGSITLFYAQWQWIYIINILSAIISLIVGWLYFEKDDTTHQSTTKEDHTVVFFLALSSLSLLIPLCLITQYRFDSIKVWPWSIVTLILFVIFLYKNKQSHTPIVHFSTLLYPKPLLGSIMAIVSHLTLLIGIAAINFYLLQVIHLPPHQIQLFYIYFFIGVFITGVLKMVFYSAWGPGVLGTIGSIALLYVSTNWYIMQNELNLHSLYIQGMIIGFGSSMVLVSGAMSTLLDGDLSRASHRSLTMHSIRNYFAAILVPIIAVYMKHKIQKGINDVQYNRIDNKAIIMKHIHDVFMDATHQLFLVMIILSSVLLISSIAQFFFGKSRRIVAKRR</sequence>
<protein>
    <recommendedName>
        <fullName evidence="7">Quinolone resistance protein NorB</fullName>
    </recommendedName>
</protein>
<evidence type="ECO:0000256" key="2">
    <source>
        <dbReference type="ARBA" id="ARBA00007520"/>
    </source>
</evidence>
<dbReference type="STRING" id="1284.SHYC_09770"/>
<dbReference type="InterPro" id="IPR011701">
    <property type="entry name" value="MFS"/>
</dbReference>
<reference evidence="8 9" key="1">
    <citation type="journal article" date="2016" name="Front. Microbiol.">
        <title>Comprehensive Phylogenetic Analysis of Bovine Non-aureus Staphylococci Species Based on Whole-Genome Sequencing.</title>
        <authorList>
            <person name="Naushad S."/>
            <person name="Barkema H.W."/>
            <person name="Luby C."/>
            <person name="Condas L.A."/>
            <person name="Nobrega D.B."/>
            <person name="Carson D.A."/>
            <person name="De Buck J."/>
        </authorList>
    </citation>
    <scope>NUCLEOTIDE SEQUENCE [LARGE SCALE GENOMIC DNA]</scope>
    <source>
        <strain evidence="8 9">SNUC 5959</strain>
    </source>
</reference>
<dbReference type="GO" id="GO:0005886">
    <property type="term" value="C:plasma membrane"/>
    <property type="evidence" value="ECO:0007669"/>
    <property type="project" value="UniProtKB-SubCell"/>
</dbReference>
<dbReference type="Gene3D" id="1.20.1250.20">
    <property type="entry name" value="MFS general substrate transporter like domains"/>
    <property type="match status" value="1"/>
</dbReference>
<dbReference type="HOGENOM" id="CLU_515503_0_0_9"/>
<keyword evidence="3" id="KW-0813">Transport</keyword>
<evidence type="ECO:0000256" key="5">
    <source>
        <dbReference type="ARBA" id="ARBA00022989"/>
    </source>
</evidence>
<dbReference type="PANTHER" id="PTHR42718">
    <property type="entry name" value="MAJOR FACILITATOR SUPERFAMILY MULTIDRUG TRANSPORTER MFSC"/>
    <property type="match status" value="1"/>
</dbReference>
<dbReference type="AlphaFoldDB" id="A0A0A8HRA4"/>
<dbReference type="RefSeq" id="WP_039646645.1">
    <property type="nucleotide sequence ID" value="NZ_JAUBYW010000004.1"/>
</dbReference>
<evidence type="ECO:0000256" key="4">
    <source>
        <dbReference type="ARBA" id="ARBA00022692"/>
    </source>
</evidence>
<gene>
    <name evidence="8" type="ORF">BUZ57_01050</name>
</gene>
<proteinExistence type="inferred from homology"/>
<keyword evidence="6" id="KW-0472">Membrane</keyword>
<keyword evidence="5" id="KW-1133">Transmembrane helix</keyword>
<comment type="subcellular location">
    <subcellularLocation>
        <location evidence="1">Cell membrane</location>
        <topology evidence="1">Multi-pass membrane protein</topology>
    </subcellularLocation>
</comment>
<evidence type="ECO:0000313" key="8">
    <source>
        <dbReference type="EMBL" id="RIO47621.1"/>
    </source>
</evidence>
<comment type="caution">
    <text evidence="8">The sequence shown here is derived from an EMBL/GenBank/DDBJ whole genome shotgun (WGS) entry which is preliminary data.</text>
</comment>
<dbReference type="GO" id="GO:0022857">
    <property type="term" value="F:transmembrane transporter activity"/>
    <property type="evidence" value="ECO:0007669"/>
    <property type="project" value="InterPro"/>
</dbReference>
<dbReference type="KEGG" id="shu:SHYC_09770"/>
<dbReference type="InterPro" id="IPR036259">
    <property type="entry name" value="MFS_trans_sf"/>
</dbReference>
<evidence type="ECO:0000256" key="7">
    <source>
        <dbReference type="ARBA" id="ARBA00040594"/>
    </source>
</evidence>
<dbReference type="Proteomes" id="UP000285625">
    <property type="component" value="Unassembled WGS sequence"/>
</dbReference>
<dbReference type="Pfam" id="PF07690">
    <property type="entry name" value="MFS_1"/>
    <property type="match status" value="1"/>
</dbReference>
<dbReference type="EMBL" id="QXVO01000002">
    <property type="protein sequence ID" value="RIO47621.1"/>
    <property type="molecule type" value="Genomic_DNA"/>
</dbReference>
<dbReference type="PANTHER" id="PTHR42718:SF9">
    <property type="entry name" value="MAJOR FACILITATOR SUPERFAMILY MULTIDRUG TRANSPORTER MFSC"/>
    <property type="match status" value="1"/>
</dbReference>
<evidence type="ECO:0000256" key="6">
    <source>
        <dbReference type="ARBA" id="ARBA00023136"/>
    </source>
</evidence>
<keyword evidence="4" id="KW-0812">Transmembrane</keyword>
<evidence type="ECO:0000256" key="3">
    <source>
        <dbReference type="ARBA" id="ARBA00022448"/>
    </source>
</evidence>
<evidence type="ECO:0000313" key="9">
    <source>
        <dbReference type="Proteomes" id="UP000285625"/>
    </source>
</evidence>
<organism evidence="8 9">
    <name type="scientific">Staphylococcus hyicus</name>
    <dbReference type="NCBI Taxonomy" id="1284"/>
    <lineage>
        <taxon>Bacteria</taxon>
        <taxon>Bacillati</taxon>
        <taxon>Bacillota</taxon>
        <taxon>Bacilli</taxon>
        <taxon>Bacillales</taxon>
        <taxon>Staphylococcaceae</taxon>
        <taxon>Staphylococcus</taxon>
    </lineage>
</organism>